<protein>
    <submittedName>
        <fullName evidence="1">Uncharacterized protein</fullName>
    </submittedName>
</protein>
<evidence type="ECO:0000313" key="2">
    <source>
        <dbReference type="Proteomes" id="UP000076154"/>
    </source>
</evidence>
<reference evidence="1" key="1">
    <citation type="submission" date="2018-04" db="EMBL/GenBank/DDBJ databases">
        <title>Whole genome sequencing of Hypsizygus marmoreus.</title>
        <authorList>
            <person name="Choi I.-G."/>
            <person name="Min B."/>
            <person name="Kim J.-G."/>
            <person name="Kim S."/>
            <person name="Oh Y.-L."/>
            <person name="Kong W.-S."/>
            <person name="Park H."/>
            <person name="Jeong J."/>
            <person name="Song E.-S."/>
        </authorList>
    </citation>
    <scope>NUCLEOTIDE SEQUENCE [LARGE SCALE GENOMIC DNA]</scope>
    <source>
        <strain evidence="1">51987-8</strain>
    </source>
</reference>
<dbReference type="InParanoid" id="A0A369JPF6"/>
<evidence type="ECO:0000313" key="1">
    <source>
        <dbReference type="EMBL" id="RDB22437.1"/>
    </source>
</evidence>
<organism evidence="1 2">
    <name type="scientific">Hypsizygus marmoreus</name>
    <name type="common">White beech mushroom</name>
    <name type="synonym">Agaricus marmoreus</name>
    <dbReference type="NCBI Taxonomy" id="39966"/>
    <lineage>
        <taxon>Eukaryota</taxon>
        <taxon>Fungi</taxon>
        <taxon>Dikarya</taxon>
        <taxon>Basidiomycota</taxon>
        <taxon>Agaricomycotina</taxon>
        <taxon>Agaricomycetes</taxon>
        <taxon>Agaricomycetidae</taxon>
        <taxon>Agaricales</taxon>
        <taxon>Tricholomatineae</taxon>
        <taxon>Lyophyllaceae</taxon>
        <taxon>Hypsizygus</taxon>
    </lineage>
</organism>
<keyword evidence="2" id="KW-1185">Reference proteome</keyword>
<gene>
    <name evidence="1" type="ORF">Hypma_010406</name>
</gene>
<proteinExistence type="predicted"/>
<sequence>MGYANSYICLSGLRMTIVRCYDHPSPDPIAPLSLHFHHKSPSLSSVPGPHLHSLRWTTLSKPPSSVSLLNFDSAACFPTASSHG</sequence>
<comment type="caution">
    <text evidence="1">The sequence shown here is derived from an EMBL/GenBank/DDBJ whole genome shotgun (WGS) entry which is preliminary data.</text>
</comment>
<dbReference type="EMBL" id="LUEZ02000050">
    <property type="protein sequence ID" value="RDB22437.1"/>
    <property type="molecule type" value="Genomic_DNA"/>
</dbReference>
<dbReference type="Proteomes" id="UP000076154">
    <property type="component" value="Unassembled WGS sequence"/>
</dbReference>
<dbReference type="AlphaFoldDB" id="A0A369JPF6"/>
<accession>A0A369JPF6</accession>
<name>A0A369JPF6_HYPMA</name>